<reference evidence="12" key="1">
    <citation type="submission" date="2022-08" db="UniProtKB">
        <authorList>
            <consortium name="EnsemblMetazoa"/>
        </authorList>
    </citation>
    <scope>IDENTIFICATION</scope>
    <source>
        <strain evidence="12">EBRO</strain>
    </source>
</reference>
<comment type="catalytic activity">
    <reaction evidence="8">
        <text>L-threonyl-[protein] + ATP = O-phospho-L-threonyl-[protein] + ADP + H(+)</text>
        <dbReference type="Rhea" id="RHEA:46608"/>
        <dbReference type="Rhea" id="RHEA-COMP:11060"/>
        <dbReference type="Rhea" id="RHEA-COMP:11605"/>
        <dbReference type="ChEBI" id="CHEBI:15378"/>
        <dbReference type="ChEBI" id="CHEBI:30013"/>
        <dbReference type="ChEBI" id="CHEBI:30616"/>
        <dbReference type="ChEBI" id="CHEBI:61977"/>
        <dbReference type="ChEBI" id="CHEBI:456216"/>
        <dbReference type="EC" id="2.7.11.22"/>
    </reaction>
</comment>
<dbReference type="InterPro" id="IPR050108">
    <property type="entry name" value="CDK"/>
</dbReference>
<dbReference type="AlphaFoldDB" id="A0A182IKR4"/>
<dbReference type="GO" id="GO:0010389">
    <property type="term" value="P:regulation of G2/M transition of mitotic cell cycle"/>
    <property type="evidence" value="ECO:0007669"/>
    <property type="project" value="TreeGrafter"/>
</dbReference>
<organism evidence="12">
    <name type="scientific">Anopheles atroparvus</name>
    <name type="common">European mosquito</name>
    <dbReference type="NCBI Taxonomy" id="41427"/>
    <lineage>
        <taxon>Eukaryota</taxon>
        <taxon>Metazoa</taxon>
        <taxon>Ecdysozoa</taxon>
        <taxon>Arthropoda</taxon>
        <taxon>Hexapoda</taxon>
        <taxon>Insecta</taxon>
        <taxon>Pterygota</taxon>
        <taxon>Neoptera</taxon>
        <taxon>Endopterygota</taxon>
        <taxon>Diptera</taxon>
        <taxon>Nematocera</taxon>
        <taxon>Culicoidea</taxon>
        <taxon>Culicidae</taxon>
        <taxon>Anophelinae</taxon>
        <taxon>Anopheles</taxon>
    </lineage>
</organism>
<evidence type="ECO:0000313" key="12">
    <source>
        <dbReference type="EnsemblMetazoa" id="AATE001003-PA.1"/>
    </source>
</evidence>
<dbReference type="Gene3D" id="1.10.510.10">
    <property type="entry name" value="Transferase(Phosphotransferase) domain 1"/>
    <property type="match status" value="1"/>
</dbReference>
<dbReference type="PROSITE" id="PS00107">
    <property type="entry name" value="PROTEIN_KINASE_ATP"/>
    <property type="match status" value="1"/>
</dbReference>
<keyword evidence="6" id="KW-0418">Kinase</keyword>
<dbReference type="STRING" id="41427.A0A182IKR4"/>
<evidence type="ECO:0000256" key="6">
    <source>
        <dbReference type="ARBA" id="ARBA00022777"/>
    </source>
</evidence>
<dbReference type="PROSITE" id="PS50011">
    <property type="entry name" value="PROTEIN_KINASE_DOM"/>
    <property type="match status" value="1"/>
</dbReference>
<keyword evidence="4" id="KW-0808">Transferase</keyword>
<evidence type="ECO:0000259" key="11">
    <source>
        <dbReference type="PROSITE" id="PS50011"/>
    </source>
</evidence>
<evidence type="ECO:0000256" key="1">
    <source>
        <dbReference type="ARBA" id="ARBA00006485"/>
    </source>
</evidence>
<evidence type="ECO:0000256" key="3">
    <source>
        <dbReference type="ARBA" id="ARBA00022527"/>
    </source>
</evidence>
<dbReference type="VEuPathDB" id="VectorBase:AATE001003"/>
<evidence type="ECO:0000256" key="10">
    <source>
        <dbReference type="RuleBase" id="RU000304"/>
    </source>
</evidence>
<accession>A0A182IKR4</accession>
<dbReference type="InterPro" id="IPR011009">
    <property type="entry name" value="Kinase-like_dom_sf"/>
</dbReference>
<dbReference type="InterPro" id="IPR008271">
    <property type="entry name" value="Ser/Thr_kinase_AS"/>
</dbReference>
<evidence type="ECO:0000256" key="9">
    <source>
        <dbReference type="ARBA" id="ARBA00048367"/>
    </source>
</evidence>
<evidence type="ECO:0000256" key="7">
    <source>
        <dbReference type="ARBA" id="ARBA00022840"/>
    </source>
</evidence>
<dbReference type="InterPro" id="IPR000719">
    <property type="entry name" value="Prot_kinase_dom"/>
</dbReference>
<dbReference type="Pfam" id="PF00069">
    <property type="entry name" value="Pkinase"/>
    <property type="match status" value="1"/>
</dbReference>
<dbReference type="GO" id="GO:0007165">
    <property type="term" value="P:signal transduction"/>
    <property type="evidence" value="ECO:0007669"/>
    <property type="project" value="TreeGrafter"/>
</dbReference>
<dbReference type="SMART" id="SM00220">
    <property type="entry name" value="S_TKc"/>
    <property type="match status" value="1"/>
</dbReference>
<protein>
    <recommendedName>
        <fullName evidence="2">cyclin-dependent kinase</fullName>
        <ecNumber evidence="2">2.7.11.22</ecNumber>
    </recommendedName>
</protein>
<dbReference type="GO" id="GO:0000307">
    <property type="term" value="C:cyclin-dependent protein kinase holoenzyme complex"/>
    <property type="evidence" value="ECO:0007669"/>
    <property type="project" value="TreeGrafter"/>
</dbReference>
<dbReference type="GO" id="GO:0010468">
    <property type="term" value="P:regulation of gene expression"/>
    <property type="evidence" value="ECO:0007669"/>
    <property type="project" value="TreeGrafter"/>
</dbReference>
<comment type="catalytic activity">
    <reaction evidence="9">
        <text>L-seryl-[protein] + ATP = O-phospho-L-seryl-[protein] + ADP + H(+)</text>
        <dbReference type="Rhea" id="RHEA:17989"/>
        <dbReference type="Rhea" id="RHEA-COMP:9863"/>
        <dbReference type="Rhea" id="RHEA-COMP:11604"/>
        <dbReference type="ChEBI" id="CHEBI:15378"/>
        <dbReference type="ChEBI" id="CHEBI:29999"/>
        <dbReference type="ChEBI" id="CHEBI:30616"/>
        <dbReference type="ChEBI" id="CHEBI:83421"/>
        <dbReference type="ChEBI" id="CHEBI:456216"/>
        <dbReference type="EC" id="2.7.11.22"/>
    </reaction>
</comment>
<dbReference type="GO" id="GO:0030332">
    <property type="term" value="F:cyclin binding"/>
    <property type="evidence" value="ECO:0007669"/>
    <property type="project" value="TreeGrafter"/>
</dbReference>
<keyword evidence="5 10" id="KW-0547">Nucleotide-binding</keyword>
<dbReference type="Gene3D" id="3.30.200.20">
    <property type="entry name" value="Phosphorylase Kinase, domain 1"/>
    <property type="match status" value="1"/>
</dbReference>
<dbReference type="EC" id="2.7.11.22" evidence="2"/>
<dbReference type="InterPro" id="IPR017441">
    <property type="entry name" value="Protein_kinase_ATP_BS"/>
</dbReference>
<dbReference type="PANTHER" id="PTHR24056">
    <property type="entry name" value="CELL DIVISION PROTEIN KINASE"/>
    <property type="match status" value="1"/>
</dbReference>
<proteinExistence type="inferred from homology"/>
<evidence type="ECO:0000256" key="8">
    <source>
        <dbReference type="ARBA" id="ARBA00047811"/>
    </source>
</evidence>
<evidence type="ECO:0000256" key="4">
    <source>
        <dbReference type="ARBA" id="ARBA00022679"/>
    </source>
</evidence>
<dbReference type="GO" id="GO:0005634">
    <property type="term" value="C:nucleus"/>
    <property type="evidence" value="ECO:0007669"/>
    <property type="project" value="TreeGrafter"/>
</dbReference>
<evidence type="ECO:0000256" key="5">
    <source>
        <dbReference type="ARBA" id="ARBA00022741"/>
    </source>
</evidence>
<evidence type="ECO:0000256" key="2">
    <source>
        <dbReference type="ARBA" id="ARBA00012425"/>
    </source>
</evidence>
<dbReference type="SUPFAM" id="SSF56112">
    <property type="entry name" value="Protein kinase-like (PK-like)"/>
    <property type="match status" value="1"/>
</dbReference>
<dbReference type="GO" id="GO:0004693">
    <property type="term" value="F:cyclin-dependent protein serine/threonine kinase activity"/>
    <property type="evidence" value="ECO:0007669"/>
    <property type="project" value="UniProtKB-EC"/>
</dbReference>
<keyword evidence="3 10" id="KW-0723">Serine/threonine-protein kinase</keyword>
<dbReference type="PANTHER" id="PTHR24056:SF254">
    <property type="entry name" value="CYCLIN-DEPENDENT KINASE 2"/>
    <property type="match status" value="1"/>
</dbReference>
<dbReference type="GO" id="GO:0005524">
    <property type="term" value="F:ATP binding"/>
    <property type="evidence" value="ECO:0007669"/>
    <property type="project" value="UniProtKB-UniRule"/>
</dbReference>
<dbReference type="GO" id="GO:0005737">
    <property type="term" value="C:cytoplasm"/>
    <property type="evidence" value="ECO:0007669"/>
    <property type="project" value="TreeGrafter"/>
</dbReference>
<sequence length="289" mass="33005">MEKYETIEKIGQGGFGTVFKARERSNNSIVAVKRVKKEAGTREIMIQSMLHHQNLVSLVEVVREETFVFLVMEFFPMDLFDQLHHLPTGKMLEPELVKSYLYQISDAVNYCHQKGIMHRDLKTCNLLVNLEGVIKVADFGLACSFTVPSHLSSAIGTLIYRAPEMLLGSKRYSSSVDIWAIGCIFAEMAMAKFLFYGHHQIIVIYDIFNKLGTPTEESWRGVTSLPFYQTAFPCWTKNRLAKRMKTLDETGLDLLQKCLQYNPADRITAKEILEHKFFEGFNKTNAAAK</sequence>
<dbReference type="GO" id="GO:0000082">
    <property type="term" value="P:G1/S transition of mitotic cell cycle"/>
    <property type="evidence" value="ECO:0007669"/>
    <property type="project" value="TreeGrafter"/>
</dbReference>
<feature type="domain" description="Protein kinase" evidence="11">
    <location>
        <begin position="4"/>
        <end position="278"/>
    </location>
</feature>
<comment type="similarity">
    <text evidence="1">Belongs to the protein kinase superfamily. CMGC Ser/Thr protein kinase family. CDC2/CDKX subfamily.</text>
</comment>
<dbReference type="EnsemblMetazoa" id="AATE001003-RA">
    <property type="protein sequence ID" value="AATE001003-PA.1"/>
    <property type="gene ID" value="AATE001003"/>
</dbReference>
<dbReference type="PROSITE" id="PS00108">
    <property type="entry name" value="PROTEIN_KINASE_ST"/>
    <property type="match status" value="1"/>
</dbReference>
<keyword evidence="7 10" id="KW-0067">ATP-binding</keyword>
<name>A0A182IKR4_ANOAO</name>
<dbReference type="FunFam" id="1.10.510.10:FF:000624">
    <property type="entry name" value="Mitogen-activated protein kinase"/>
    <property type="match status" value="1"/>
</dbReference>